<dbReference type="RefSeq" id="WP_059286104.1">
    <property type="nucleotide sequence ID" value="NZ_LNQU01000057.1"/>
</dbReference>
<dbReference type="PANTHER" id="PTHR11049">
    <property type="entry name" value="ACYL COENZYME A THIOESTER HYDROLASE"/>
    <property type="match status" value="1"/>
</dbReference>
<gene>
    <name evidence="5" type="ORF">DFR38_102204</name>
</gene>
<comment type="similarity">
    <text evidence="1">Belongs to the acyl coenzyme A hydrolase family.</text>
</comment>
<protein>
    <submittedName>
        <fullName evidence="5">Acyl-CoA thioesterase YciA</fullName>
    </submittedName>
</protein>
<proteinExistence type="inferred from homology"/>
<keyword evidence="6" id="KW-1185">Reference proteome</keyword>
<dbReference type="PROSITE" id="PS51770">
    <property type="entry name" value="HOTDOG_ACOT"/>
    <property type="match status" value="1"/>
</dbReference>
<dbReference type="InterPro" id="IPR040170">
    <property type="entry name" value="Cytosol_ACT"/>
</dbReference>
<feature type="domain" description="HotDog ACOT-type" evidence="4">
    <location>
        <begin position="5"/>
        <end position="116"/>
    </location>
</feature>
<comment type="caution">
    <text evidence="5">The sequence shown here is derived from an EMBL/GenBank/DDBJ whole genome shotgun (WGS) entry which is preliminary data.</text>
</comment>
<dbReference type="InterPro" id="IPR033120">
    <property type="entry name" value="HOTDOG_ACOT"/>
</dbReference>
<dbReference type="GO" id="GO:0005829">
    <property type="term" value="C:cytosol"/>
    <property type="evidence" value="ECO:0007669"/>
    <property type="project" value="TreeGrafter"/>
</dbReference>
<evidence type="ECO:0000313" key="5">
    <source>
        <dbReference type="EMBL" id="PXX50547.1"/>
    </source>
</evidence>
<evidence type="ECO:0000313" key="6">
    <source>
        <dbReference type="Proteomes" id="UP000248395"/>
    </source>
</evidence>
<reference evidence="5 6" key="1">
    <citation type="submission" date="2018-05" db="EMBL/GenBank/DDBJ databases">
        <title>Genomic Encyclopedia of Type Strains, Phase IV (KMG-IV): sequencing the most valuable type-strain genomes for metagenomic binning, comparative biology and taxonomic classification.</title>
        <authorList>
            <person name="Goeker M."/>
        </authorList>
    </citation>
    <scope>NUCLEOTIDE SEQUENCE [LARGE SCALE GENOMIC DNA]</scope>
    <source>
        <strain evidence="5 6">DSM 25134</strain>
    </source>
</reference>
<dbReference type="AlphaFoldDB" id="A0A318JJJ9"/>
<evidence type="ECO:0000256" key="2">
    <source>
        <dbReference type="ARBA" id="ARBA00022801"/>
    </source>
</evidence>
<dbReference type="GO" id="GO:0009062">
    <property type="term" value="P:fatty acid catabolic process"/>
    <property type="evidence" value="ECO:0007669"/>
    <property type="project" value="TreeGrafter"/>
</dbReference>
<accession>A0A318JJJ9</accession>
<organism evidence="5 6">
    <name type="scientific">Aquitalea magnusonii</name>
    <dbReference type="NCBI Taxonomy" id="332411"/>
    <lineage>
        <taxon>Bacteria</taxon>
        <taxon>Pseudomonadati</taxon>
        <taxon>Pseudomonadota</taxon>
        <taxon>Betaproteobacteria</taxon>
        <taxon>Neisseriales</taxon>
        <taxon>Chromobacteriaceae</taxon>
        <taxon>Aquitalea</taxon>
    </lineage>
</organism>
<dbReference type="InterPro" id="IPR029069">
    <property type="entry name" value="HotDog_dom_sf"/>
</dbReference>
<dbReference type="InterPro" id="IPR006683">
    <property type="entry name" value="Thioestr_dom"/>
</dbReference>
<dbReference type="PANTHER" id="PTHR11049:SF5">
    <property type="entry name" value="ACYL-COA THIOESTER HYDROLASE YCIA"/>
    <property type="match status" value="1"/>
</dbReference>
<dbReference type="CDD" id="cd03442">
    <property type="entry name" value="BFIT_BACH"/>
    <property type="match status" value="1"/>
</dbReference>
<dbReference type="GO" id="GO:0006637">
    <property type="term" value="P:acyl-CoA metabolic process"/>
    <property type="evidence" value="ECO:0007669"/>
    <property type="project" value="TreeGrafter"/>
</dbReference>
<dbReference type="Pfam" id="PF03061">
    <property type="entry name" value="4HBT"/>
    <property type="match status" value="1"/>
</dbReference>
<sequence>MDSNTQRFPTLRVRALPTATNAYGKVQAGWLMGQIDLAGSLDAERLARGPVATVAVNAFQFTHPILLGDVVNLYVERLRVGQKSVTLKIAVEAERLDGELVFVTEVIATFVAVDMDGKSRNLAEVA</sequence>
<dbReference type="EMBL" id="QJKC01000002">
    <property type="protein sequence ID" value="PXX50547.1"/>
    <property type="molecule type" value="Genomic_DNA"/>
</dbReference>
<evidence type="ECO:0000256" key="1">
    <source>
        <dbReference type="ARBA" id="ARBA00010458"/>
    </source>
</evidence>
<dbReference type="Gene3D" id="3.10.129.10">
    <property type="entry name" value="Hotdog Thioesterase"/>
    <property type="match status" value="1"/>
</dbReference>
<dbReference type="SUPFAM" id="SSF54637">
    <property type="entry name" value="Thioesterase/thiol ester dehydrase-isomerase"/>
    <property type="match status" value="1"/>
</dbReference>
<dbReference type="OrthoDB" id="9801856at2"/>
<evidence type="ECO:0000259" key="4">
    <source>
        <dbReference type="PROSITE" id="PS51770"/>
    </source>
</evidence>
<keyword evidence="2 3" id="KW-0378">Hydrolase</keyword>
<name>A0A318JJJ9_9NEIS</name>
<dbReference type="Proteomes" id="UP000248395">
    <property type="component" value="Unassembled WGS sequence"/>
</dbReference>
<evidence type="ECO:0000256" key="3">
    <source>
        <dbReference type="PROSITE-ProRule" id="PRU01106"/>
    </source>
</evidence>
<dbReference type="GO" id="GO:0052816">
    <property type="term" value="F:long-chain fatty acyl-CoA hydrolase activity"/>
    <property type="evidence" value="ECO:0007669"/>
    <property type="project" value="TreeGrafter"/>
</dbReference>